<dbReference type="EMBL" id="JBCGBO010000005">
    <property type="protein sequence ID" value="KAK9200708.1"/>
    <property type="molecule type" value="Genomic_DNA"/>
</dbReference>
<dbReference type="Proteomes" id="UP001428341">
    <property type="component" value="Unassembled WGS sequence"/>
</dbReference>
<accession>A0AAP0M8D7</accession>
<evidence type="ECO:0000313" key="2">
    <source>
        <dbReference type="Proteomes" id="UP001428341"/>
    </source>
</evidence>
<comment type="caution">
    <text evidence="1">The sequence shown here is derived from an EMBL/GenBank/DDBJ whole genome shotgun (WGS) entry which is preliminary data.</text>
</comment>
<evidence type="ECO:0000313" key="1">
    <source>
        <dbReference type="EMBL" id="KAK9200708.1"/>
    </source>
</evidence>
<sequence length="143" mass="16136">MDPTQQQHFIKALFVFENTMNRVPVFVACDLAELVRSLHVYGLNDGKEKQVEREFLFKERGSYVEMQATSILKLRGFQVSELFQGRAIGLWLCIFAFGAQSSLAFVDIPPKLLISRLYHLKHLFFNGFSSSNNGGKGCGRGGK</sequence>
<organism evidence="1 2">
    <name type="scientific">Citrus x changshan-huyou</name>
    <dbReference type="NCBI Taxonomy" id="2935761"/>
    <lineage>
        <taxon>Eukaryota</taxon>
        <taxon>Viridiplantae</taxon>
        <taxon>Streptophyta</taxon>
        <taxon>Embryophyta</taxon>
        <taxon>Tracheophyta</taxon>
        <taxon>Spermatophyta</taxon>
        <taxon>Magnoliopsida</taxon>
        <taxon>eudicotyledons</taxon>
        <taxon>Gunneridae</taxon>
        <taxon>Pentapetalae</taxon>
        <taxon>rosids</taxon>
        <taxon>malvids</taxon>
        <taxon>Sapindales</taxon>
        <taxon>Rutaceae</taxon>
        <taxon>Aurantioideae</taxon>
        <taxon>Citrus</taxon>
    </lineage>
</organism>
<dbReference type="AlphaFoldDB" id="A0AAP0M8D7"/>
<reference evidence="1 2" key="1">
    <citation type="submission" date="2024-05" db="EMBL/GenBank/DDBJ databases">
        <title>Haplotype-resolved chromosome-level genome assembly of Huyou (Citrus changshanensis).</title>
        <authorList>
            <person name="Miao C."/>
            <person name="Chen W."/>
            <person name="Wu Y."/>
            <person name="Wang L."/>
            <person name="Zhao S."/>
            <person name="Grierson D."/>
            <person name="Xu C."/>
            <person name="Chen K."/>
        </authorList>
    </citation>
    <scope>NUCLEOTIDE SEQUENCE [LARGE SCALE GENOMIC DNA]</scope>
    <source>
        <strain evidence="1">01-14</strain>
        <tissue evidence="1">Leaf</tissue>
    </source>
</reference>
<protein>
    <submittedName>
        <fullName evidence="1">Uncharacterized protein</fullName>
    </submittedName>
</protein>
<keyword evidence="2" id="KW-1185">Reference proteome</keyword>
<gene>
    <name evidence="1" type="ORF">WN944_015906</name>
</gene>
<proteinExistence type="predicted"/>
<name>A0AAP0M8D7_9ROSI</name>